<evidence type="ECO:0000313" key="4">
    <source>
        <dbReference type="Proteomes" id="UP000623440"/>
    </source>
</evidence>
<reference evidence="3 4" key="1">
    <citation type="journal article" date="2020" name="ISME J.">
        <title>Comparative genomics reveals insights into cyanobacterial evolution and habitat adaptation.</title>
        <authorList>
            <person name="Chen M.Y."/>
            <person name="Teng W.K."/>
            <person name="Zhao L."/>
            <person name="Hu C.X."/>
            <person name="Zhou Y.K."/>
            <person name="Han B.P."/>
            <person name="Song L.R."/>
            <person name="Shu W.S."/>
        </authorList>
    </citation>
    <scope>NUCLEOTIDE SEQUENCE [LARGE SCALE GENOMIC DNA]</scope>
    <source>
        <strain evidence="3 4">FACHB-838</strain>
    </source>
</reference>
<evidence type="ECO:0000313" key="3">
    <source>
        <dbReference type="EMBL" id="MBD2532911.1"/>
    </source>
</evidence>
<dbReference type="SUPFAM" id="SSF51126">
    <property type="entry name" value="Pectin lyase-like"/>
    <property type="match status" value="2"/>
</dbReference>
<accession>A0ABR8DU52</accession>
<dbReference type="RefSeq" id="WP_190943512.1">
    <property type="nucleotide sequence ID" value="NZ_JACJSI010000074.1"/>
</dbReference>
<keyword evidence="4" id="KW-1185">Reference proteome</keyword>
<dbReference type="InterPro" id="IPR012334">
    <property type="entry name" value="Pectin_lyas_fold"/>
</dbReference>
<dbReference type="NCBIfam" id="TIGR01901">
    <property type="entry name" value="adhes_NPXG"/>
    <property type="match status" value="1"/>
</dbReference>
<feature type="region of interest" description="Disordered" evidence="1">
    <location>
        <begin position="1127"/>
        <end position="1157"/>
    </location>
</feature>
<feature type="compositionally biased region" description="Polar residues" evidence="1">
    <location>
        <begin position="1137"/>
        <end position="1155"/>
    </location>
</feature>
<evidence type="ECO:0000259" key="2">
    <source>
        <dbReference type="SMART" id="SM00912"/>
    </source>
</evidence>
<sequence>MIIKSWFGRGWQWKIGGYVSLVGILSIGVSDHVLAQIVPDNTLGVEGSVVKPNVNIQGIPSDRIDGGATRGANLFHSLQNFNVGEGKGAYFANPTGIENILTRVTGGNPSNILGRLGVLGEANLFLLNPNGIVFGPNASLDIQGSFVATTADRIKLGDSGYFSATQPQTSSLLSVTPGALFFNAVASQPGSIINRGNLSTPKHLTLAAGNLDLQGQLKALGDLTLQAQDTVKVRDSVTTPFLAQSGGNLTIIGNSGIDILALNHPTQTPLVSGGNLSLASDGVISLDARFTSGGSFSIKSISGGLGNFVSYYDPIISAEGDVDVAANYTGTSLLVEATGNIRFGGDINITGLDTSTLPPGTDTATLSRTSVLIMRSEQSALAYGGVNSGAVPTASNGPVPAGITLGGNVTLQPFNGAGGIVNLLAASGNVSTQEMTTNGGTIEIFSGGAILTNGKTLDTTNGGNNGGSINLTAQNNITTGNLSSGSSSISGNAGEGGAIHLAAAAGNITTGNLNSDSLLLSFSGNAGEGGAIHLAAAAGDITTGDLNSGSLSSSGDAGEGGAIHLAAAGDITTGNLNSDSFKSLLSFSGNRGDLTLTAQNSITTGSYWGSFSNGGNITLRSTGGGIDTSAGTLNSASYGAGIGGDITLTAQNDILTGNLYSSSSRFGKGGNITLSSTVGSIDTSAGTLNSTSYGAGIGGDITLTAQNDILTGNLYSFSYGLGNGGAVNLTAANDIFIDGNLYSFSYSPRGTAGQGGAISLQTRGGDISGRGNQSKVLGSFSISEQGNAGNGGKVTLEAKNNLSNLEIFTLSSDSQSGAVQVKGLGDLVLTDTNILTSKQVTVPNPFLFGGPFITLDIGRKGQSGNVDVTSSGNLTFNNSSIQSDTKGSDPAGNVTVSSPGLVTFNNSSIKSNTSDTGAAGSIDIKADQGITLVGSVSELFAGTSNQGEAGDITLITPQLTLSDTARITATATSTATNPLGGGSITLNASTMNLTGVVGVFAETQGQTPAGTLTLKPYENQSTLNLTLAPLSLVSASTTGSGKGGNLIVQAPEAITIQGPGTLAVKTTGDGAAGNLSIDTQKLTIADGATISASTDSKNPEGTGGSIDIKATESFNLTNASLSAESTGAAPAGKVTIDTPNLTATNGTIATSSNESSGGGITITADKIHLFGNSDITTNVNQGAGEGGKIDLKAGSILAFDDSDILAFARDGKGGDITLDTRAFLGENYSPASSRNDSPNTLNGNNRVDVNATGAFDGVITIPDVSFIQNSLTELPENQINTESLLANSCIVRRNQPTRGSFTITGTGGLPQRPGDVQMSSFPTVDVETLPSDSTLSNTNSNRPWQKGDPIVEPQGVYRLSNGKLVMSRECS</sequence>
<comment type="caution">
    <text evidence="3">The sequence shown here is derived from an EMBL/GenBank/DDBJ whole genome shotgun (WGS) entry which is preliminary data.</text>
</comment>
<feature type="region of interest" description="Disordered" evidence="1">
    <location>
        <begin position="1327"/>
        <end position="1352"/>
    </location>
</feature>
<feature type="domain" description="Filamentous haemagglutinin FhaB/tRNA nuclease CdiA-like TPS" evidence="2">
    <location>
        <begin position="44"/>
        <end position="157"/>
    </location>
</feature>
<dbReference type="Proteomes" id="UP000623440">
    <property type="component" value="Unassembled WGS sequence"/>
</dbReference>
<feature type="compositionally biased region" description="Polar residues" evidence="1">
    <location>
        <begin position="1330"/>
        <end position="1343"/>
    </location>
</feature>
<dbReference type="SMART" id="SM00912">
    <property type="entry name" value="Haemagg_act"/>
    <property type="match status" value="1"/>
</dbReference>
<protein>
    <submittedName>
        <fullName evidence="3">Filamentous hemagglutinin N-terminal domain-containing protein</fullName>
    </submittedName>
</protein>
<name>A0ABR8DU52_9NOSO</name>
<dbReference type="InterPro" id="IPR008638">
    <property type="entry name" value="FhaB/CdiA-like_TPS"/>
</dbReference>
<proteinExistence type="predicted"/>
<gene>
    <name evidence="3" type="ORF">H6G97_26340</name>
</gene>
<dbReference type="Gene3D" id="2.160.20.10">
    <property type="entry name" value="Single-stranded right-handed beta-helix, Pectin lyase-like"/>
    <property type="match status" value="2"/>
</dbReference>
<dbReference type="InterPro" id="IPR011050">
    <property type="entry name" value="Pectin_lyase_fold/virulence"/>
</dbReference>
<evidence type="ECO:0000256" key="1">
    <source>
        <dbReference type="SAM" id="MobiDB-lite"/>
    </source>
</evidence>
<organism evidence="3 4">
    <name type="scientific">Nostoc flagelliforme FACHB-838</name>
    <dbReference type="NCBI Taxonomy" id="2692904"/>
    <lineage>
        <taxon>Bacteria</taxon>
        <taxon>Bacillati</taxon>
        <taxon>Cyanobacteriota</taxon>
        <taxon>Cyanophyceae</taxon>
        <taxon>Nostocales</taxon>
        <taxon>Nostocaceae</taxon>
        <taxon>Nostoc</taxon>
    </lineage>
</organism>
<dbReference type="EMBL" id="JACJSI010000074">
    <property type="protein sequence ID" value="MBD2532911.1"/>
    <property type="molecule type" value="Genomic_DNA"/>
</dbReference>
<dbReference type="Pfam" id="PF05860">
    <property type="entry name" value="TPS"/>
    <property type="match status" value="1"/>
</dbReference>